<organism evidence="3 4">
    <name type="scientific">Halorussus aquaticus</name>
    <dbReference type="NCBI Taxonomy" id="2953748"/>
    <lineage>
        <taxon>Archaea</taxon>
        <taxon>Methanobacteriati</taxon>
        <taxon>Methanobacteriota</taxon>
        <taxon>Stenosarchaea group</taxon>
        <taxon>Halobacteria</taxon>
        <taxon>Halobacteriales</taxon>
        <taxon>Haladaptataceae</taxon>
        <taxon>Halorussus</taxon>
    </lineage>
</organism>
<keyword evidence="4" id="KW-1185">Reference proteome</keyword>
<reference evidence="3 4" key="1">
    <citation type="journal article" date="2019" name="Int. J. Syst. Evol. Microbiol.">
        <title>The Global Catalogue of Microorganisms (GCM) 10K type strain sequencing project: providing services to taxonomists for standard genome sequencing and annotation.</title>
        <authorList>
            <consortium name="The Broad Institute Genomics Platform"/>
            <consortium name="The Broad Institute Genome Sequencing Center for Infectious Disease"/>
            <person name="Wu L."/>
            <person name="Ma J."/>
        </authorList>
    </citation>
    <scope>NUCLEOTIDE SEQUENCE [LARGE SCALE GENOMIC DNA]</scope>
    <source>
        <strain evidence="3 4">XZYJ18</strain>
    </source>
</reference>
<keyword evidence="2" id="KW-1133">Transmembrane helix</keyword>
<protein>
    <recommendedName>
        <fullName evidence="5">Membrane domain of glycerophosphoryl diester phosphodiesterase</fullName>
    </recommendedName>
</protein>
<evidence type="ECO:0008006" key="5">
    <source>
        <dbReference type="Google" id="ProtNLM"/>
    </source>
</evidence>
<feature type="transmembrane region" description="Helical" evidence="2">
    <location>
        <begin position="171"/>
        <end position="193"/>
    </location>
</feature>
<feature type="transmembrane region" description="Helical" evidence="2">
    <location>
        <begin position="238"/>
        <end position="265"/>
    </location>
</feature>
<gene>
    <name evidence="3" type="ORF">ACFO9K_01840</name>
</gene>
<dbReference type="Pfam" id="PF24400">
    <property type="entry name" value="DUF7544"/>
    <property type="match status" value="1"/>
</dbReference>
<feature type="transmembrane region" description="Helical" evidence="2">
    <location>
        <begin position="285"/>
        <end position="310"/>
    </location>
</feature>
<evidence type="ECO:0000256" key="2">
    <source>
        <dbReference type="SAM" id="Phobius"/>
    </source>
</evidence>
<feature type="transmembrane region" description="Helical" evidence="2">
    <location>
        <begin position="88"/>
        <end position="115"/>
    </location>
</feature>
<keyword evidence="2" id="KW-0472">Membrane</keyword>
<accession>A0ABD5PZ23</accession>
<dbReference type="EMBL" id="JBHSHT010000001">
    <property type="protein sequence ID" value="MFC4822994.1"/>
    <property type="molecule type" value="Genomic_DNA"/>
</dbReference>
<evidence type="ECO:0000313" key="4">
    <source>
        <dbReference type="Proteomes" id="UP001595945"/>
    </source>
</evidence>
<dbReference type="Proteomes" id="UP001595945">
    <property type="component" value="Unassembled WGS sequence"/>
</dbReference>
<dbReference type="GeneID" id="73045961"/>
<sequence length="345" mass="35738">MPWYAVEALDDAFDATKALLTPFDARQWLALAFVVFFLGNTGAGGTSAGAGGSSGTASDGPRVGPGGPPGQMGWEGDLPFAFGELLPIIAGVVAVAIVVGLLYALVGSVMEFVFVESLRRQRVRIRRYADQHFGQALGLFAFRVVLGLVVALPALGLLLGGLSLATGGPSVALGAVVLLVPLLVLAGLVVALVDGLTVNFVVPVMILKDVGILDGWRRFWPTLTGQWRQYAVYVLVRFGLSLVVGSLASVVGGVVGAVLFAPFAALGVVSLPALGGPGAILSNPVALALGIALLLGYLALLTAVLAAVFVPVQTYLRYHALLVLGDTDGNFDLIPELRGDVRETR</sequence>
<dbReference type="InterPro" id="IPR055966">
    <property type="entry name" value="DUF7544"/>
</dbReference>
<evidence type="ECO:0000313" key="3">
    <source>
        <dbReference type="EMBL" id="MFC4822994.1"/>
    </source>
</evidence>
<keyword evidence="2" id="KW-0812">Transmembrane</keyword>
<proteinExistence type="predicted"/>
<evidence type="ECO:0000256" key="1">
    <source>
        <dbReference type="SAM" id="MobiDB-lite"/>
    </source>
</evidence>
<comment type="caution">
    <text evidence="3">The sequence shown here is derived from an EMBL/GenBank/DDBJ whole genome shotgun (WGS) entry which is preliminary data.</text>
</comment>
<feature type="transmembrane region" description="Helical" evidence="2">
    <location>
        <begin position="136"/>
        <end position="159"/>
    </location>
</feature>
<feature type="region of interest" description="Disordered" evidence="1">
    <location>
        <begin position="48"/>
        <end position="69"/>
    </location>
</feature>
<dbReference type="AlphaFoldDB" id="A0ABD5PZ23"/>
<name>A0ABD5PZ23_9EURY</name>
<dbReference type="RefSeq" id="WP_254267502.1">
    <property type="nucleotide sequence ID" value="NZ_CP100400.1"/>
</dbReference>